<dbReference type="RefSeq" id="WP_118389547.1">
    <property type="nucleotide sequence ID" value="NZ_QSHU01000003.1"/>
</dbReference>
<protein>
    <submittedName>
        <fullName evidence="1">Uncharacterized protein</fullName>
    </submittedName>
</protein>
<reference evidence="1 2" key="1">
    <citation type="submission" date="2018-08" db="EMBL/GenBank/DDBJ databases">
        <title>A genome reference for cultivated species of the human gut microbiota.</title>
        <authorList>
            <person name="Zou Y."/>
            <person name="Xue W."/>
            <person name="Luo G."/>
        </authorList>
    </citation>
    <scope>NUCLEOTIDE SEQUENCE [LARGE SCALE GENOMIC DNA]</scope>
    <source>
        <strain evidence="1 2">AM36-3AA</strain>
    </source>
</reference>
<accession>A0A414A552</accession>
<dbReference type="Proteomes" id="UP000286104">
    <property type="component" value="Unassembled WGS sequence"/>
</dbReference>
<gene>
    <name evidence="1" type="ORF">DW848_03660</name>
</gene>
<proteinExistence type="predicted"/>
<name>A0A414A552_9FIRM</name>
<sequence length="74" mass="8444">MNTPESDMEQAKFAREWVRAHAAKKMAKYEKKLRRAAKDFFGHPVSIAYVKPGVMFEIKGTVEKTRTAADKEKG</sequence>
<evidence type="ECO:0000313" key="2">
    <source>
        <dbReference type="Proteomes" id="UP000286104"/>
    </source>
</evidence>
<dbReference type="AlphaFoldDB" id="A0A414A552"/>
<dbReference type="EMBL" id="QSHU01000003">
    <property type="protein sequence ID" value="RHC40773.1"/>
    <property type="molecule type" value="Genomic_DNA"/>
</dbReference>
<organism evidence="1 2">
    <name type="scientific">Agathobacter rectalis</name>
    <dbReference type="NCBI Taxonomy" id="39491"/>
    <lineage>
        <taxon>Bacteria</taxon>
        <taxon>Bacillati</taxon>
        <taxon>Bacillota</taxon>
        <taxon>Clostridia</taxon>
        <taxon>Lachnospirales</taxon>
        <taxon>Lachnospiraceae</taxon>
        <taxon>Agathobacter</taxon>
    </lineage>
</organism>
<comment type="caution">
    <text evidence="1">The sequence shown here is derived from an EMBL/GenBank/DDBJ whole genome shotgun (WGS) entry which is preliminary data.</text>
</comment>
<evidence type="ECO:0000313" key="1">
    <source>
        <dbReference type="EMBL" id="RHC40773.1"/>
    </source>
</evidence>